<evidence type="ECO:0000313" key="3">
    <source>
        <dbReference type="Proteomes" id="UP001163823"/>
    </source>
</evidence>
<reference evidence="2" key="1">
    <citation type="journal article" date="2023" name="Science">
        <title>Elucidation of the pathway for biosynthesis of saponin adjuvants from the soapbark tree.</title>
        <authorList>
            <person name="Reed J."/>
            <person name="Orme A."/>
            <person name="El-Demerdash A."/>
            <person name="Owen C."/>
            <person name="Martin L.B.B."/>
            <person name="Misra R.C."/>
            <person name="Kikuchi S."/>
            <person name="Rejzek M."/>
            <person name="Martin A.C."/>
            <person name="Harkess A."/>
            <person name="Leebens-Mack J."/>
            <person name="Louveau T."/>
            <person name="Stephenson M.J."/>
            <person name="Osbourn A."/>
        </authorList>
    </citation>
    <scope>NUCLEOTIDE SEQUENCE</scope>
    <source>
        <strain evidence="2">S10</strain>
    </source>
</reference>
<dbReference type="Proteomes" id="UP001163823">
    <property type="component" value="Chromosome 2"/>
</dbReference>
<feature type="transmembrane region" description="Helical" evidence="1">
    <location>
        <begin position="66"/>
        <end position="85"/>
    </location>
</feature>
<evidence type="ECO:0000313" key="2">
    <source>
        <dbReference type="EMBL" id="KAJ7980062.1"/>
    </source>
</evidence>
<keyword evidence="3" id="KW-1185">Reference proteome</keyword>
<name>A0AAD7VLE0_QUISA</name>
<keyword evidence="1" id="KW-0812">Transmembrane</keyword>
<gene>
    <name evidence="2" type="ORF">O6P43_003383</name>
</gene>
<dbReference type="KEGG" id="qsa:O6P43_003383"/>
<organism evidence="2 3">
    <name type="scientific">Quillaja saponaria</name>
    <name type="common">Soap bark tree</name>
    <dbReference type="NCBI Taxonomy" id="32244"/>
    <lineage>
        <taxon>Eukaryota</taxon>
        <taxon>Viridiplantae</taxon>
        <taxon>Streptophyta</taxon>
        <taxon>Embryophyta</taxon>
        <taxon>Tracheophyta</taxon>
        <taxon>Spermatophyta</taxon>
        <taxon>Magnoliopsida</taxon>
        <taxon>eudicotyledons</taxon>
        <taxon>Gunneridae</taxon>
        <taxon>Pentapetalae</taxon>
        <taxon>rosids</taxon>
        <taxon>fabids</taxon>
        <taxon>Fabales</taxon>
        <taxon>Quillajaceae</taxon>
        <taxon>Quillaja</taxon>
    </lineage>
</organism>
<dbReference type="AlphaFoldDB" id="A0AAD7VLE0"/>
<protein>
    <submittedName>
        <fullName evidence="2">Vacuole membrane protein KMS1</fullName>
    </submittedName>
</protein>
<evidence type="ECO:0000256" key="1">
    <source>
        <dbReference type="SAM" id="Phobius"/>
    </source>
</evidence>
<sequence length="428" mass="47919">MGSGKNSTFFSSQPSNMSISGLHEKHKQDLESLTLMTQPFKTFKFFIFAIVQYVKRSAIYLLAKGGWLMLFSIVVAALGLLLVTIDGPHEKHVEELLKYFRFGLWWVALGIASSIGLGSGLHTFVLYLGPHIALFTIKAMQCGRVDLKSAPYDTIQLKRGPTWLDKDCSEFGPPLFPSLHGLRIPLSSILPQVQLEAVLWGMGTAIGELPPYFISRAAHLSGSRVDAMEELDATSTEDNGILATHLNQIKRWLLSHSQHLNFFTILVLASVPNPLFDLAGIMCGQFGISFWKFFLSTLIGKAIIKTHIQTVFIIAVCNNQLLDWIENEFIWVLSHIPGLASTLPSVITKLNAVRDKYLDATPPVTSNIKVKSWDFSFASIWNTVVWLMLLNFFIKIVNATAQRYLKKQQEKEIAEMTKKSPSTDSNEQ</sequence>
<feature type="transmembrane region" description="Helical" evidence="1">
    <location>
        <begin position="105"/>
        <end position="128"/>
    </location>
</feature>
<comment type="caution">
    <text evidence="2">The sequence shown here is derived from an EMBL/GenBank/DDBJ whole genome shotgun (WGS) entry which is preliminary data.</text>
</comment>
<keyword evidence="1" id="KW-0472">Membrane</keyword>
<proteinExistence type="predicted"/>
<feature type="transmembrane region" description="Helical" evidence="1">
    <location>
        <begin position="260"/>
        <end position="288"/>
    </location>
</feature>
<feature type="transmembrane region" description="Helical" evidence="1">
    <location>
        <begin position="375"/>
        <end position="397"/>
    </location>
</feature>
<accession>A0AAD7VLE0</accession>
<keyword evidence="1" id="KW-1133">Transmembrane helix</keyword>
<dbReference type="EMBL" id="JARAOO010000002">
    <property type="protein sequence ID" value="KAJ7980062.1"/>
    <property type="molecule type" value="Genomic_DNA"/>
</dbReference>